<sequence length="297" mass="31931">MTYAAVATQIPQVTPQPVMAQATPTPAPAQATSQPAPARAIPALTTSTITTPAASTTSTTATQTPSELAQVAPVTRKQKRRSTHSPAPYDKDQLKPDSMGESSDEDPGEGPSKADKGKDPSKADQGEGLAEAASTQEEESDAEVMVESFSMKALRNMRKDFSHHEGDWRVNVDLDGMPCKRPVLPKFVQSAPSVYSHTVSAMVWGGSDADASTVNEVANRVQQYEDSLSCPLTVAAVEKVAEKTEKMAEENEKMTEKMAKKNEKLFDTLVNCLGWRKNPTLPLQRSTSQALGDTVLL</sequence>
<evidence type="ECO:0000313" key="4">
    <source>
        <dbReference type="Proteomes" id="UP000233556"/>
    </source>
</evidence>
<feature type="coiled-coil region" evidence="1">
    <location>
        <begin position="237"/>
        <end position="264"/>
    </location>
</feature>
<organism evidence="3 4">
    <name type="scientific">Limosa lapponica baueri</name>
    <dbReference type="NCBI Taxonomy" id="1758121"/>
    <lineage>
        <taxon>Eukaryota</taxon>
        <taxon>Metazoa</taxon>
        <taxon>Chordata</taxon>
        <taxon>Craniata</taxon>
        <taxon>Vertebrata</taxon>
        <taxon>Euteleostomi</taxon>
        <taxon>Archelosauria</taxon>
        <taxon>Archosauria</taxon>
        <taxon>Dinosauria</taxon>
        <taxon>Saurischia</taxon>
        <taxon>Theropoda</taxon>
        <taxon>Coelurosauria</taxon>
        <taxon>Aves</taxon>
        <taxon>Neognathae</taxon>
        <taxon>Neoaves</taxon>
        <taxon>Charadriiformes</taxon>
        <taxon>Scolopacidae</taxon>
        <taxon>Limosa</taxon>
    </lineage>
</organism>
<proteinExistence type="predicted"/>
<evidence type="ECO:0000256" key="2">
    <source>
        <dbReference type="SAM" id="MobiDB-lite"/>
    </source>
</evidence>
<dbReference type="Proteomes" id="UP000233556">
    <property type="component" value="Unassembled WGS sequence"/>
</dbReference>
<accession>A0A2I0T0C0</accession>
<evidence type="ECO:0008006" key="5">
    <source>
        <dbReference type="Google" id="ProtNLM"/>
    </source>
</evidence>
<protein>
    <recommendedName>
        <fullName evidence="5">Ubiquitin carboxyl-terminal hydrolase 4</fullName>
    </recommendedName>
</protein>
<evidence type="ECO:0000256" key="1">
    <source>
        <dbReference type="SAM" id="Coils"/>
    </source>
</evidence>
<feature type="compositionally biased region" description="Low complexity" evidence="2">
    <location>
        <begin position="15"/>
        <end position="66"/>
    </location>
</feature>
<keyword evidence="4" id="KW-1185">Reference proteome</keyword>
<reference evidence="4" key="2">
    <citation type="submission" date="2017-12" db="EMBL/GenBank/DDBJ databases">
        <title>Genome sequence of the Bar-tailed Godwit (Limosa lapponica baueri).</title>
        <authorList>
            <person name="Lima N.C.B."/>
            <person name="Parody-Merino A.M."/>
            <person name="Battley P.F."/>
            <person name="Fidler A.E."/>
            <person name="Prosdocimi F."/>
        </authorList>
    </citation>
    <scope>NUCLEOTIDE SEQUENCE [LARGE SCALE GENOMIC DNA]</scope>
</reference>
<evidence type="ECO:0000313" key="3">
    <source>
        <dbReference type="EMBL" id="PKU27239.1"/>
    </source>
</evidence>
<gene>
    <name evidence="3" type="ORF">llap_22457</name>
</gene>
<name>A0A2I0T0C0_LIMLA</name>
<dbReference type="EMBL" id="KZ529601">
    <property type="protein sequence ID" value="PKU27239.1"/>
    <property type="molecule type" value="Genomic_DNA"/>
</dbReference>
<dbReference type="AlphaFoldDB" id="A0A2I0T0C0"/>
<reference evidence="4" key="1">
    <citation type="submission" date="2017-11" db="EMBL/GenBank/DDBJ databases">
        <authorList>
            <person name="Lima N.C."/>
            <person name="Parody-Merino A.M."/>
            <person name="Battley P.F."/>
            <person name="Fidler A.E."/>
            <person name="Prosdocimi F."/>
        </authorList>
    </citation>
    <scope>NUCLEOTIDE SEQUENCE [LARGE SCALE GENOMIC DNA]</scope>
</reference>
<feature type="region of interest" description="Disordered" evidence="2">
    <location>
        <begin position="1"/>
        <end position="142"/>
    </location>
</feature>
<keyword evidence="1" id="KW-0175">Coiled coil</keyword>
<feature type="compositionally biased region" description="Basic and acidic residues" evidence="2">
    <location>
        <begin position="112"/>
        <end position="125"/>
    </location>
</feature>